<dbReference type="GO" id="GO:0120147">
    <property type="term" value="F:formylglycine-generating oxidase activity"/>
    <property type="evidence" value="ECO:0007669"/>
    <property type="project" value="TreeGrafter"/>
</dbReference>
<keyword evidence="3" id="KW-1185">Reference proteome</keyword>
<evidence type="ECO:0000259" key="1">
    <source>
        <dbReference type="Pfam" id="PF03781"/>
    </source>
</evidence>
<organism evidence="2 3">
    <name type="scientific">Tsukamurella strandjordii</name>
    <dbReference type="NCBI Taxonomy" id="147577"/>
    <lineage>
        <taxon>Bacteria</taxon>
        <taxon>Bacillati</taxon>
        <taxon>Actinomycetota</taxon>
        <taxon>Actinomycetes</taxon>
        <taxon>Mycobacteriales</taxon>
        <taxon>Tsukamurellaceae</taxon>
        <taxon>Tsukamurella</taxon>
    </lineage>
</organism>
<evidence type="ECO:0000313" key="3">
    <source>
        <dbReference type="Proteomes" id="UP001178281"/>
    </source>
</evidence>
<protein>
    <submittedName>
        <fullName evidence="2">SUMF1/EgtB/PvdO family nonheme iron enzyme</fullName>
    </submittedName>
</protein>
<accession>A0AA90S964</accession>
<reference evidence="2" key="1">
    <citation type="submission" date="2023-08" db="EMBL/GenBank/DDBJ databases">
        <title>The draft genome of Tsukamurella strandjordii strain 050030.</title>
        <authorList>
            <person name="Zhao F."/>
            <person name="Feng Y."/>
            <person name="Zong Z."/>
        </authorList>
    </citation>
    <scope>NUCLEOTIDE SEQUENCE</scope>
    <source>
        <strain evidence="2">050030</strain>
    </source>
</reference>
<dbReference type="PANTHER" id="PTHR23150">
    <property type="entry name" value="SULFATASE MODIFYING FACTOR 1, 2"/>
    <property type="match status" value="1"/>
</dbReference>
<dbReference type="InterPro" id="IPR042095">
    <property type="entry name" value="SUMF_sf"/>
</dbReference>
<proteinExistence type="predicted"/>
<dbReference type="RefSeq" id="WP_220657369.1">
    <property type="nucleotide sequence ID" value="NZ_CBCSFC010000013.1"/>
</dbReference>
<dbReference type="Proteomes" id="UP001178281">
    <property type="component" value="Unassembled WGS sequence"/>
</dbReference>
<dbReference type="AlphaFoldDB" id="A0AA90S964"/>
<dbReference type="Gene3D" id="3.90.1580.10">
    <property type="entry name" value="paralog of FGE (formylglycine-generating enzyme)"/>
    <property type="match status" value="1"/>
</dbReference>
<feature type="domain" description="Sulfatase-modifying factor enzyme-like" evidence="1">
    <location>
        <begin position="22"/>
        <end position="216"/>
    </location>
</feature>
<sequence length="219" mass="24212">MFHLQIRTTARNAKIASPELWWWLITEDANWYQPFGPGSSVVELDDHPVVHISHADALAYCRWSGRALPSEAQWEAAARGTLTGQPYPWGGQPPTDADEPRKLNIFRGTFPGIPPEYPIGTVPVRSFAPNDFGLYNTVGNVWEWCADTFATGTYRERAESGQLVTDPFVRDPAAPDRVLRGGSYLCSAGYCARYRTSARGHATPLTTSTHIGFRTIAAS</sequence>
<gene>
    <name evidence="2" type="ORF">Q7X28_18075</name>
</gene>
<dbReference type="InterPro" id="IPR016187">
    <property type="entry name" value="CTDL_fold"/>
</dbReference>
<evidence type="ECO:0000313" key="2">
    <source>
        <dbReference type="EMBL" id="MDP0399830.1"/>
    </source>
</evidence>
<dbReference type="EMBL" id="JAUTIX010000007">
    <property type="protein sequence ID" value="MDP0399830.1"/>
    <property type="molecule type" value="Genomic_DNA"/>
</dbReference>
<dbReference type="Pfam" id="PF03781">
    <property type="entry name" value="FGE-sulfatase"/>
    <property type="match status" value="1"/>
</dbReference>
<dbReference type="SUPFAM" id="SSF56436">
    <property type="entry name" value="C-type lectin-like"/>
    <property type="match status" value="1"/>
</dbReference>
<name>A0AA90S964_9ACTN</name>
<comment type="caution">
    <text evidence="2">The sequence shown here is derived from an EMBL/GenBank/DDBJ whole genome shotgun (WGS) entry which is preliminary data.</text>
</comment>
<dbReference type="InterPro" id="IPR005532">
    <property type="entry name" value="SUMF_dom"/>
</dbReference>
<dbReference type="PANTHER" id="PTHR23150:SF19">
    <property type="entry name" value="FORMYLGLYCINE-GENERATING ENZYME"/>
    <property type="match status" value="1"/>
</dbReference>
<dbReference type="InterPro" id="IPR051043">
    <property type="entry name" value="Sulfatase_Mod_Factor_Kinase"/>
</dbReference>